<dbReference type="InterPro" id="IPR001638">
    <property type="entry name" value="Solute-binding_3/MltF_N"/>
</dbReference>
<dbReference type="GO" id="GO:0042597">
    <property type="term" value="C:periplasmic space"/>
    <property type="evidence" value="ECO:0007669"/>
    <property type="project" value="UniProtKB-SubCell"/>
</dbReference>
<feature type="domain" description="Solute-binding protein family 3/N-terminal" evidence="6">
    <location>
        <begin position="141"/>
        <end position="347"/>
    </location>
</feature>
<feature type="compositionally biased region" description="Basic and acidic residues" evidence="4">
    <location>
        <begin position="7"/>
        <end position="22"/>
    </location>
</feature>
<dbReference type="Proteomes" id="UP000248597">
    <property type="component" value="Unassembled WGS sequence"/>
</dbReference>
<feature type="transmembrane region" description="Helical" evidence="5">
    <location>
        <begin position="116"/>
        <end position="137"/>
    </location>
</feature>
<proteinExistence type="inferred from homology"/>
<evidence type="ECO:0000313" key="7">
    <source>
        <dbReference type="EMBL" id="PZQ21560.1"/>
    </source>
</evidence>
<comment type="caution">
    <text evidence="7">The sequence shown here is derived from an EMBL/GenBank/DDBJ whole genome shotgun (WGS) entry which is preliminary data.</text>
</comment>
<dbReference type="AlphaFoldDB" id="A0A2W5N5Z3"/>
<evidence type="ECO:0000256" key="1">
    <source>
        <dbReference type="ARBA" id="ARBA00004418"/>
    </source>
</evidence>
<reference evidence="7 8" key="1">
    <citation type="submission" date="2017-08" db="EMBL/GenBank/DDBJ databases">
        <title>Infants hospitalized years apart are colonized by the same room-sourced microbial strains.</title>
        <authorList>
            <person name="Brooks B."/>
            <person name="Olm M.R."/>
            <person name="Firek B.A."/>
            <person name="Baker R."/>
            <person name="Thomas B.C."/>
            <person name="Morowitz M.J."/>
            <person name="Banfield J.F."/>
        </authorList>
    </citation>
    <scope>NUCLEOTIDE SEQUENCE [LARGE SCALE GENOMIC DNA]</scope>
    <source>
        <strain evidence="7">S2_005_003_R2_47</strain>
    </source>
</reference>
<protein>
    <submittedName>
        <fullName evidence="7">Taurine ABC transporter substrate-binding protein</fullName>
    </submittedName>
</protein>
<keyword evidence="5" id="KW-0812">Transmembrane</keyword>
<evidence type="ECO:0000256" key="3">
    <source>
        <dbReference type="ARBA" id="ARBA00022729"/>
    </source>
</evidence>
<accession>A0A2W5N5Z3</accession>
<gene>
    <name evidence="7" type="ORF">DI569_11585</name>
</gene>
<name>A0A2W5N5Z3_SPHMC</name>
<evidence type="ECO:0000256" key="5">
    <source>
        <dbReference type="SAM" id="Phobius"/>
    </source>
</evidence>
<sequence>MPGCGACHDRGRSGGVDADHSRRTSRVRQGGCSAHPYPRSDHLHDLSHRLYDRRGGLHRSAHRPARPRADRQGFHRLCREGRLCPKGRDDRQPSGRCGSLHGRNDRLFREGAVRRAFAAILIAALAAASPAAAAPAAPPDTIRIGYLRLANAQLVSKALGFHERAGLKVEWIPFETGGQVNAAMAAGRIDFGAVGTPPAAAGIASGLPYRGLFILNMLGSVEGLVVRRDLAMASPADLAGKRIAVPFGSTSYYLLLSLMRLENIPEDTVALIDMTPSQAQAAWDRGEIDGAWLWETALHQMVTNGGRVLIDNREMARRGLPVGDIAVVASALAKARPDLVARYVQSECAAITFWRDHPEQTAQIIASELGVDPGDARRMIDGTGIIPCGEQRTPTYLGMEGTIGAFTRSLDPIAQFLFQRGRLAKPPADDRSDDFFDLRFLDDADICSRKGPATASRD</sequence>
<comment type="similarity">
    <text evidence="2">Belongs to the bacterial solute-binding protein SsuA/TauA family.</text>
</comment>
<dbReference type="SUPFAM" id="SSF53850">
    <property type="entry name" value="Periplasmic binding protein-like II"/>
    <property type="match status" value="1"/>
</dbReference>
<evidence type="ECO:0000313" key="8">
    <source>
        <dbReference type="Proteomes" id="UP000248597"/>
    </source>
</evidence>
<evidence type="ECO:0000259" key="6">
    <source>
        <dbReference type="SMART" id="SM00062"/>
    </source>
</evidence>
<dbReference type="PANTHER" id="PTHR30024">
    <property type="entry name" value="ALIPHATIC SULFONATES-BINDING PROTEIN-RELATED"/>
    <property type="match status" value="1"/>
</dbReference>
<organism evidence="7 8">
    <name type="scientific">Sphingopyxis macrogoltabida</name>
    <name type="common">Sphingomonas macrogoltabidus</name>
    <dbReference type="NCBI Taxonomy" id="33050"/>
    <lineage>
        <taxon>Bacteria</taxon>
        <taxon>Pseudomonadati</taxon>
        <taxon>Pseudomonadota</taxon>
        <taxon>Alphaproteobacteria</taxon>
        <taxon>Sphingomonadales</taxon>
        <taxon>Sphingomonadaceae</taxon>
        <taxon>Sphingopyxis</taxon>
    </lineage>
</organism>
<feature type="region of interest" description="Disordered" evidence="4">
    <location>
        <begin position="1"/>
        <end position="44"/>
    </location>
</feature>
<keyword evidence="3" id="KW-0732">Signal</keyword>
<keyword evidence="5" id="KW-0472">Membrane</keyword>
<dbReference type="GO" id="GO:0042918">
    <property type="term" value="P:alkanesulfonate transmembrane transport"/>
    <property type="evidence" value="ECO:0007669"/>
    <property type="project" value="TreeGrafter"/>
</dbReference>
<comment type="subcellular location">
    <subcellularLocation>
        <location evidence="1">Periplasm</location>
    </subcellularLocation>
</comment>
<dbReference type="EMBL" id="QFPJ01000027">
    <property type="protein sequence ID" value="PZQ21560.1"/>
    <property type="molecule type" value="Genomic_DNA"/>
</dbReference>
<evidence type="ECO:0000256" key="2">
    <source>
        <dbReference type="ARBA" id="ARBA00010742"/>
    </source>
</evidence>
<dbReference type="Pfam" id="PF09084">
    <property type="entry name" value="NMT1"/>
    <property type="match status" value="1"/>
</dbReference>
<keyword evidence="5" id="KW-1133">Transmembrane helix</keyword>
<dbReference type="InterPro" id="IPR015168">
    <property type="entry name" value="SsuA/THI5"/>
</dbReference>
<evidence type="ECO:0000256" key="4">
    <source>
        <dbReference type="SAM" id="MobiDB-lite"/>
    </source>
</evidence>
<dbReference type="PANTHER" id="PTHR30024:SF47">
    <property type="entry name" value="TAURINE-BINDING PERIPLASMIC PROTEIN"/>
    <property type="match status" value="1"/>
</dbReference>
<dbReference type="SMART" id="SM00062">
    <property type="entry name" value="PBPb"/>
    <property type="match status" value="1"/>
</dbReference>
<dbReference type="Gene3D" id="3.40.190.10">
    <property type="entry name" value="Periplasmic binding protein-like II"/>
    <property type="match status" value="2"/>
</dbReference>